<dbReference type="EMBL" id="JAANQT010000165">
    <property type="protein sequence ID" value="KAG1313762.1"/>
    <property type="molecule type" value="Genomic_DNA"/>
</dbReference>
<evidence type="ECO:0000313" key="2">
    <source>
        <dbReference type="Proteomes" id="UP000716291"/>
    </source>
</evidence>
<protein>
    <submittedName>
        <fullName evidence="1">Uncharacterized protein</fullName>
    </submittedName>
</protein>
<organism evidence="1 2">
    <name type="scientific">Rhizopus oryzae</name>
    <name type="common">Mucormycosis agent</name>
    <name type="synonym">Rhizopus arrhizus var. delemar</name>
    <dbReference type="NCBI Taxonomy" id="64495"/>
    <lineage>
        <taxon>Eukaryota</taxon>
        <taxon>Fungi</taxon>
        <taxon>Fungi incertae sedis</taxon>
        <taxon>Mucoromycota</taxon>
        <taxon>Mucoromycotina</taxon>
        <taxon>Mucoromycetes</taxon>
        <taxon>Mucorales</taxon>
        <taxon>Mucorineae</taxon>
        <taxon>Rhizopodaceae</taxon>
        <taxon>Rhizopus</taxon>
    </lineage>
</organism>
<gene>
    <name evidence="1" type="ORF">G6F64_001990</name>
</gene>
<proteinExistence type="predicted"/>
<accession>A0A9P7BWM5</accession>
<dbReference type="Proteomes" id="UP000716291">
    <property type="component" value="Unassembled WGS sequence"/>
</dbReference>
<comment type="caution">
    <text evidence="1">The sequence shown here is derived from an EMBL/GenBank/DDBJ whole genome shotgun (WGS) entry which is preliminary data.</text>
</comment>
<reference evidence="1" key="1">
    <citation type="journal article" date="2020" name="Microb. Genom.">
        <title>Genetic diversity of clinical and environmental Mucorales isolates obtained from an investigation of mucormycosis cases among solid organ transplant recipients.</title>
        <authorList>
            <person name="Nguyen M.H."/>
            <person name="Kaul D."/>
            <person name="Muto C."/>
            <person name="Cheng S.J."/>
            <person name="Richter R.A."/>
            <person name="Bruno V.M."/>
            <person name="Liu G."/>
            <person name="Beyhan S."/>
            <person name="Sundermann A.J."/>
            <person name="Mounaud S."/>
            <person name="Pasculle A.W."/>
            <person name="Nierman W.C."/>
            <person name="Driscoll E."/>
            <person name="Cumbie R."/>
            <person name="Clancy C.J."/>
            <person name="Dupont C.L."/>
        </authorList>
    </citation>
    <scope>NUCLEOTIDE SEQUENCE</scope>
    <source>
        <strain evidence="1">GL11</strain>
    </source>
</reference>
<sequence>MWSYTPQPWPVAQVVPIYKKGSTDEPSNYRPISLTSIFRKILERCIQYNLQTNGPSLDIAQGDFREFRDIIRVPLLTGHFSCPLASCNKQFKMWTVLKSIWVRVTLLKFKLQHTTMNAIKHEKRKMMSPSFDLKTGSQLALASNEQTAYHHTMAINCSPIAMHLNHHSLTSSISTHALMRKEFRLDVVGKIPFPDNCFSDSLESVLQLHDENGQGVQSSTEPSIAGNNVYVEKSTASSRLPGLIDTFAFTEATTEVIECLNLDFRLSPSLLHAVAALHTGCVIVDEYNLVFMLTAEVYSRSKSLDAHAKTNLKSIPLPCNATYDGLAIGIYKESDGGAAKKKLKIGSKSMNVLITMLTDVPKNEASIDAKLNEFIRLAKNQQTETHKYPLCVSSMRQLKSGFDKTSTYALWRATLPGFDNDLLQPATVFTITDLPGNQGYGNGDKSIIKTASSLLQIVAIAVLKKCPVYNDDMQRFQSRIQQHEDVTTLLEHLQIQATSDPVLSSIKIRDKS</sequence>
<evidence type="ECO:0000313" key="1">
    <source>
        <dbReference type="EMBL" id="KAG1313762.1"/>
    </source>
</evidence>
<dbReference type="AlphaFoldDB" id="A0A9P7BWM5"/>
<dbReference type="OrthoDB" id="2282221at2759"/>
<name>A0A9P7BWM5_RHIOR</name>
<keyword evidence="2" id="KW-1185">Reference proteome</keyword>